<dbReference type="FunFam" id="3.30.40.10:FF:000421">
    <property type="entry name" value="Cell growth regulator with ring finger domain 1"/>
    <property type="match status" value="1"/>
</dbReference>
<reference evidence="19" key="2">
    <citation type="submission" date="2025-04" db="UniProtKB">
        <authorList>
            <consortium name="RefSeq"/>
        </authorList>
    </citation>
    <scope>IDENTIFICATION</scope>
    <source>
        <tissue evidence="19">Brain</tissue>
    </source>
</reference>
<protein>
    <recommendedName>
        <fullName evidence="11">Cell growth regulator with RING finger domain protein 1</fullName>
    </recommendedName>
    <alternativeName>
        <fullName evidence="12">Cell growth regulatory gene 19 protein</fullName>
    </alternativeName>
</protein>
<dbReference type="OrthoDB" id="10251219at2759"/>
<evidence type="ECO:0000256" key="14">
    <source>
        <dbReference type="SAM" id="MobiDB-lite"/>
    </source>
</evidence>
<dbReference type="Pfam" id="PF13920">
    <property type="entry name" value="zf-C3HC4_3"/>
    <property type="match status" value="1"/>
</dbReference>
<dbReference type="Gene3D" id="3.30.40.10">
    <property type="entry name" value="Zinc/RING finger domain, C3HC4 (zinc finger)"/>
    <property type="match status" value="1"/>
</dbReference>
<accession>A0A4W6DKL2</accession>
<keyword evidence="18" id="KW-1185">Reference proteome</keyword>
<reference evidence="17" key="3">
    <citation type="submission" date="2025-05" db="UniProtKB">
        <authorList>
            <consortium name="Ensembl"/>
        </authorList>
    </citation>
    <scope>IDENTIFICATION</scope>
</reference>
<evidence type="ECO:0000256" key="4">
    <source>
        <dbReference type="ARBA" id="ARBA00022771"/>
    </source>
</evidence>
<keyword evidence="15" id="KW-0472">Membrane</keyword>
<evidence type="ECO:0000256" key="1">
    <source>
        <dbReference type="ARBA" id="ARBA00004123"/>
    </source>
</evidence>
<reference evidence="18" key="1">
    <citation type="submission" date="2015-09" db="EMBL/GenBank/DDBJ databases">
        <authorList>
            <person name="Sai Rama Sridatta P."/>
        </authorList>
    </citation>
    <scope>NUCLEOTIDE SEQUENCE [LARGE SCALE GENOMIC DNA]</scope>
</reference>
<evidence type="ECO:0000256" key="5">
    <source>
        <dbReference type="ARBA" id="ARBA00022810"/>
    </source>
</evidence>
<evidence type="ECO:0000256" key="2">
    <source>
        <dbReference type="ARBA" id="ARBA00004240"/>
    </source>
</evidence>
<dbReference type="PROSITE" id="PS50089">
    <property type="entry name" value="ZF_RING_2"/>
    <property type="match status" value="1"/>
</dbReference>
<dbReference type="GeneTree" id="ENSGT00390000004542"/>
<evidence type="ECO:0000313" key="17">
    <source>
        <dbReference type="Ensembl" id="ENSLCAP00010025819.1"/>
    </source>
</evidence>
<evidence type="ECO:0000256" key="11">
    <source>
        <dbReference type="ARBA" id="ARBA00070853"/>
    </source>
</evidence>
<keyword evidence="4 13" id="KW-0863">Zinc-finger</keyword>
<keyword evidence="9" id="KW-0131">Cell cycle</keyword>
<feature type="compositionally biased region" description="Basic and acidic residues" evidence="14">
    <location>
        <begin position="254"/>
        <end position="265"/>
    </location>
</feature>
<evidence type="ECO:0000256" key="8">
    <source>
        <dbReference type="ARBA" id="ARBA00023242"/>
    </source>
</evidence>
<keyword evidence="6" id="KW-0256">Endoplasmic reticulum</keyword>
<proteinExistence type="predicted"/>
<dbReference type="GO" id="GO:0051726">
    <property type="term" value="P:regulation of cell cycle"/>
    <property type="evidence" value="ECO:0007669"/>
    <property type="project" value="UniProtKB-KW"/>
</dbReference>
<comment type="subcellular location">
    <subcellularLocation>
        <location evidence="2">Endoplasmic reticulum</location>
    </subcellularLocation>
    <subcellularLocation>
        <location evidence="1">Nucleus</location>
    </subcellularLocation>
</comment>
<keyword evidence="8" id="KW-0539">Nucleus</keyword>
<feature type="domain" description="RING-type" evidence="16">
    <location>
        <begin position="291"/>
        <end position="326"/>
    </location>
</feature>
<evidence type="ECO:0000256" key="7">
    <source>
        <dbReference type="ARBA" id="ARBA00022833"/>
    </source>
</evidence>
<dbReference type="GeneID" id="108901773"/>
<evidence type="ECO:0000256" key="15">
    <source>
        <dbReference type="SAM" id="Phobius"/>
    </source>
</evidence>
<dbReference type="RefSeq" id="XP_018558908.1">
    <property type="nucleotide sequence ID" value="XM_018703392.2"/>
</dbReference>
<dbReference type="PANTHER" id="PTHR15379:SF2">
    <property type="entry name" value="CELL GROWTH REGULATOR WITH RING FINGER DOMAIN PROTEIN 1"/>
    <property type="match status" value="1"/>
</dbReference>
<evidence type="ECO:0000256" key="9">
    <source>
        <dbReference type="ARBA" id="ARBA00023306"/>
    </source>
</evidence>
<evidence type="ECO:0000256" key="6">
    <source>
        <dbReference type="ARBA" id="ARBA00022824"/>
    </source>
</evidence>
<keyword evidence="15" id="KW-1133">Transmembrane helix</keyword>
<evidence type="ECO:0000313" key="18">
    <source>
        <dbReference type="Proteomes" id="UP000314980"/>
    </source>
</evidence>
<dbReference type="InterPro" id="IPR001841">
    <property type="entry name" value="Znf_RING"/>
</dbReference>
<organism evidence="17 18">
    <name type="scientific">Lates calcarifer</name>
    <name type="common">Barramundi</name>
    <name type="synonym">Holocentrus calcarifer</name>
    <dbReference type="NCBI Taxonomy" id="8187"/>
    <lineage>
        <taxon>Eukaryota</taxon>
        <taxon>Metazoa</taxon>
        <taxon>Chordata</taxon>
        <taxon>Craniata</taxon>
        <taxon>Vertebrata</taxon>
        <taxon>Euteleostomi</taxon>
        <taxon>Actinopterygii</taxon>
        <taxon>Neopterygii</taxon>
        <taxon>Teleostei</taxon>
        <taxon>Neoteleostei</taxon>
        <taxon>Acanthomorphata</taxon>
        <taxon>Carangaria</taxon>
        <taxon>Carangaria incertae sedis</taxon>
        <taxon>Centropomidae</taxon>
        <taxon>Lates</taxon>
    </lineage>
</organism>
<feature type="compositionally biased region" description="Acidic residues" evidence="14">
    <location>
        <begin position="266"/>
        <end position="279"/>
    </location>
</feature>
<dbReference type="CDD" id="cd16787">
    <property type="entry name" value="mRING-HC-C3HC5_CGRF1"/>
    <property type="match status" value="1"/>
</dbReference>
<dbReference type="GO" id="GO:0005783">
    <property type="term" value="C:endoplasmic reticulum"/>
    <property type="evidence" value="ECO:0007669"/>
    <property type="project" value="UniProtKB-SubCell"/>
</dbReference>
<dbReference type="PANTHER" id="PTHR15379">
    <property type="entry name" value="CELL GROWTH REGULATOR WITH RING FINGER DOMAIN PROTEIN 1"/>
    <property type="match status" value="1"/>
</dbReference>
<evidence type="ECO:0000259" key="16">
    <source>
        <dbReference type="PROSITE" id="PS50089"/>
    </source>
</evidence>
<dbReference type="InterPro" id="IPR042496">
    <property type="entry name" value="CGRF1"/>
</dbReference>
<feature type="region of interest" description="Disordered" evidence="14">
    <location>
        <begin position="233"/>
        <end position="285"/>
    </location>
</feature>
<dbReference type="Proteomes" id="UP000694890">
    <property type="component" value="Linkage group LG7_1"/>
</dbReference>
<dbReference type="GO" id="GO:0008270">
    <property type="term" value="F:zinc ion binding"/>
    <property type="evidence" value="ECO:0007669"/>
    <property type="project" value="UniProtKB-KW"/>
</dbReference>
<evidence type="ECO:0000256" key="3">
    <source>
        <dbReference type="ARBA" id="ARBA00022723"/>
    </source>
</evidence>
<name>A0A4W6DKL2_LATCA</name>
<dbReference type="AlphaFoldDB" id="A0A4W6DKL2"/>
<keyword evidence="7" id="KW-0862">Zinc</keyword>
<evidence type="ECO:0000256" key="10">
    <source>
        <dbReference type="ARBA" id="ARBA00054111"/>
    </source>
</evidence>
<dbReference type="SUPFAM" id="SSF57850">
    <property type="entry name" value="RING/U-box"/>
    <property type="match status" value="1"/>
</dbReference>
<sequence>MAAVFLVTLYEYSPLFYISVVSLCFVVTAAMVLGWFGFDVPVILRSSDETESILPTPEKQMVQVTNPFALEMGSGAASVTDGVSVRACCLEPCVLSCFWGCEVSALQGALQVHQHGPRLSTPQHFQEALHLHYHHCQSFHIGSDDREERHTQIPADRGITDFGPLPRERYPLVAVLTLAEPEARDTYNIVASVTVIHVPDDKYGLSARLVFQYLLTSQGNMYELKPLFMSADSGGVSGPPDSEHHSTTPSEATEEAHSMEQRPVLEEEVEEEEEEEEEEDKRWSEGTDRDCVVCQNAAVNRVLLPCRHACVCDSCASHFQHCPICRAFILESFALTQGPAAEQ</sequence>
<dbReference type="Ensembl" id="ENSLCAT00010026369.1">
    <property type="protein sequence ID" value="ENSLCAP00010025819.1"/>
    <property type="gene ID" value="ENSLCAG00010012073.1"/>
</dbReference>
<dbReference type="CTD" id="10668"/>
<dbReference type="Proteomes" id="UP000314980">
    <property type="component" value="Unassembled WGS sequence"/>
</dbReference>
<evidence type="ECO:0000256" key="13">
    <source>
        <dbReference type="PROSITE-ProRule" id="PRU00175"/>
    </source>
</evidence>
<evidence type="ECO:0000313" key="19">
    <source>
        <dbReference type="RefSeq" id="XP_018558908.1"/>
    </source>
</evidence>
<comment type="function">
    <text evidence="10">Able to inhibit growth in several cell lines.</text>
</comment>
<feature type="transmembrane region" description="Helical" evidence="15">
    <location>
        <begin position="15"/>
        <end position="38"/>
    </location>
</feature>
<evidence type="ECO:0000256" key="12">
    <source>
        <dbReference type="ARBA" id="ARBA00077522"/>
    </source>
</evidence>
<dbReference type="InterPro" id="IPR013083">
    <property type="entry name" value="Znf_RING/FYVE/PHD"/>
</dbReference>
<dbReference type="GO" id="GO:0005634">
    <property type="term" value="C:nucleus"/>
    <property type="evidence" value="ECO:0007669"/>
    <property type="project" value="UniProtKB-SubCell"/>
</dbReference>
<dbReference type="GO" id="GO:0030308">
    <property type="term" value="P:negative regulation of cell growth"/>
    <property type="evidence" value="ECO:0007669"/>
    <property type="project" value="TreeGrafter"/>
</dbReference>
<keyword evidence="5" id="KW-0338">Growth arrest</keyword>
<dbReference type="InParanoid" id="A0A4W6DKL2"/>
<keyword evidence="3" id="KW-0479">Metal-binding</keyword>
<dbReference type="STRING" id="8187.ENSLCAP00010025819"/>
<gene>
    <name evidence="17" type="primary">CGRRF1</name>
    <name evidence="19" type="synonym">cgrrf1</name>
</gene>
<dbReference type="KEGG" id="lcf:108901773"/>
<keyword evidence="15" id="KW-0812">Transmembrane</keyword>